<dbReference type="InterPro" id="IPR003675">
    <property type="entry name" value="Rce1/LyrA-like_dom"/>
</dbReference>
<dbReference type="OrthoDB" id="361580at2759"/>
<keyword evidence="3" id="KW-0645">Protease</keyword>
<dbReference type="Gramene" id="EME32690">
    <property type="protein sequence ID" value="EME32690"/>
    <property type="gene ID" value="Gasu_00590"/>
</dbReference>
<keyword evidence="4" id="KW-1185">Reference proteome</keyword>
<dbReference type="Proteomes" id="UP000030680">
    <property type="component" value="Unassembled WGS sequence"/>
</dbReference>
<dbReference type="EMBL" id="KB454484">
    <property type="protein sequence ID" value="EME32690.1"/>
    <property type="molecule type" value="Genomic_DNA"/>
</dbReference>
<accession>M2X807</accession>
<dbReference type="GO" id="GO:0006508">
    <property type="term" value="P:proteolysis"/>
    <property type="evidence" value="ECO:0007669"/>
    <property type="project" value="UniProtKB-KW"/>
</dbReference>
<feature type="domain" description="CAAX prenyl protease 2/Lysostaphin resistance protein A-like" evidence="2">
    <location>
        <begin position="352"/>
        <end position="436"/>
    </location>
</feature>
<proteinExistence type="predicted"/>
<gene>
    <name evidence="3" type="ORF">Gasu_00590</name>
</gene>
<protein>
    <submittedName>
        <fullName evidence="3">CAAX amino terminal protease family protein</fullName>
    </submittedName>
</protein>
<dbReference type="GO" id="GO:0080120">
    <property type="term" value="P:CAAX-box protein maturation"/>
    <property type="evidence" value="ECO:0007669"/>
    <property type="project" value="UniProtKB-ARBA"/>
</dbReference>
<dbReference type="PANTHER" id="PTHR43592">
    <property type="entry name" value="CAAX AMINO TERMINAL PROTEASE"/>
    <property type="match status" value="1"/>
</dbReference>
<dbReference type="GO" id="GO:0004175">
    <property type="term" value="F:endopeptidase activity"/>
    <property type="evidence" value="ECO:0007669"/>
    <property type="project" value="UniProtKB-ARBA"/>
</dbReference>
<evidence type="ECO:0000313" key="3">
    <source>
        <dbReference type="EMBL" id="EME32690.1"/>
    </source>
</evidence>
<feature type="transmembrane region" description="Helical" evidence="1">
    <location>
        <begin position="130"/>
        <end position="148"/>
    </location>
</feature>
<evidence type="ECO:0000313" key="4">
    <source>
        <dbReference type="Proteomes" id="UP000030680"/>
    </source>
</evidence>
<name>M2X807_GALSU</name>
<keyword evidence="1" id="KW-0812">Transmembrane</keyword>
<feature type="transmembrane region" description="Helical" evidence="1">
    <location>
        <begin position="258"/>
        <end position="277"/>
    </location>
</feature>
<feature type="transmembrane region" description="Helical" evidence="1">
    <location>
        <begin position="298"/>
        <end position="317"/>
    </location>
</feature>
<dbReference type="Pfam" id="PF02517">
    <property type="entry name" value="Rce1-like"/>
    <property type="match status" value="1"/>
</dbReference>
<organism evidence="3 4">
    <name type="scientific">Galdieria sulphuraria</name>
    <name type="common">Red alga</name>
    <dbReference type="NCBI Taxonomy" id="130081"/>
    <lineage>
        <taxon>Eukaryota</taxon>
        <taxon>Rhodophyta</taxon>
        <taxon>Bangiophyceae</taxon>
        <taxon>Galdieriales</taxon>
        <taxon>Galdieriaceae</taxon>
        <taxon>Galdieria</taxon>
    </lineage>
</organism>
<dbReference type="KEGG" id="gsl:Gasu_00590"/>
<keyword evidence="3" id="KW-0378">Hydrolase</keyword>
<dbReference type="STRING" id="130081.M2X807"/>
<dbReference type="eggNOG" id="ENOG502QR9S">
    <property type="taxonomic scope" value="Eukaryota"/>
</dbReference>
<dbReference type="OMA" id="ATIMPIR"/>
<feature type="transmembrane region" description="Helical" evidence="1">
    <location>
        <begin position="221"/>
        <end position="246"/>
    </location>
</feature>
<dbReference type="AlphaFoldDB" id="M2X807"/>
<feature type="transmembrane region" description="Helical" evidence="1">
    <location>
        <begin position="371"/>
        <end position="393"/>
    </location>
</feature>
<feature type="transmembrane region" description="Helical" evidence="1">
    <location>
        <begin position="347"/>
        <end position="364"/>
    </location>
</feature>
<feature type="transmembrane region" description="Helical" evidence="1">
    <location>
        <begin position="399"/>
        <end position="417"/>
    </location>
</feature>
<keyword evidence="1" id="KW-1133">Transmembrane helix</keyword>
<sequence length="446" mass="50231">MIISSFIAAPFCKTHLPPFYGTKCRICAKKGLSGDKQQLCLNERRRTLETSPAVKFRSRLRWSPRLRHYVPFCFVAMQFPSSPNDNASEAIGDASNTSLYGEELSLEDEEQKRTFVPEKLPSWLRLKNPWIQLVVMLGLYVVHLLFLSKKGWDISKKLAPPDRGRFDAVGLDTISGLLVMIVAFVLRRMAGVNLIPNLIEVPKPPWKVPTATYDKLGATTLLLFLAYLASGYAAVFCEQLLLLLSFYGVPLTVASLRAWKVLLGHLIWVYMAVKILGNRLEPFFPPKGSWIKWRWRSNWLWWVIGGYYGSGLLFNIADSFNQWILPSSLFNDESVVSKLVKPENNDLFAMAIGAIGPCITAPVFEEVLYRGYLLPALATIMPIRFAIPLSSVLFAVHHLNIGSVIPLTVLGWAWALLYAHSRNLLVTILIHALWNSRVFLGSLLGL</sequence>
<dbReference type="RefSeq" id="XP_005709210.1">
    <property type="nucleotide sequence ID" value="XM_005709153.1"/>
</dbReference>
<evidence type="ECO:0000259" key="2">
    <source>
        <dbReference type="Pfam" id="PF02517"/>
    </source>
</evidence>
<reference evidence="4" key="1">
    <citation type="journal article" date="2013" name="Science">
        <title>Gene transfer from bacteria and archaea facilitated evolution of an extremophilic eukaryote.</title>
        <authorList>
            <person name="Schonknecht G."/>
            <person name="Chen W.H."/>
            <person name="Ternes C.M."/>
            <person name="Barbier G.G."/>
            <person name="Shrestha R.P."/>
            <person name="Stanke M."/>
            <person name="Brautigam A."/>
            <person name="Baker B.J."/>
            <person name="Banfield J.F."/>
            <person name="Garavito R.M."/>
            <person name="Carr K."/>
            <person name="Wilkerson C."/>
            <person name="Rensing S.A."/>
            <person name="Gagneul D."/>
            <person name="Dickenson N.E."/>
            <person name="Oesterhelt C."/>
            <person name="Lercher M.J."/>
            <person name="Weber A.P."/>
        </authorList>
    </citation>
    <scope>NUCLEOTIDE SEQUENCE [LARGE SCALE GENOMIC DNA]</scope>
    <source>
        <strain evidence="4">074W</strain>
    </source>
</reference>
<keyword evidence="1" id="KW-0472">Membrane</keyword>
<dbReference type="GeneID" id="17091249"/>
<dbReference type="PANTHER" id="PTHR43592:SF15">
    <property type="entry name" value="CAAX AMINO TERMINAL PROTEASE FAMILY PROTEIN"/>
    <property type="match status" value="1"/>
</dbReference>
<evidence type="ECO:0000256" key="1">
    <source>
        <dbReference type="SAM" id="Phobius"/>
    </source>
</evidence>